<evidence type="ECO:0000256" key="1">
    <source>
        <dbReference type="ARBA" id="ARBA00022692"/>
    </source>
</evidence>
<comment type="similarity">
    <text evidence="4">Belongs to the copper transporter (Ctr) (TC 1.A.56) family. SLC31A subfamily.</text>
</comment>
<keyword evidence="4" id="KW-0406">Ion transport</keyword>
<dbReference type="InterPro" id="IPR007274">
    <property type="entry name" value="Cop_transporter"/>
</dbReference>
<accession>A0ABN8HZQ4</accession>
<protein>
    <recommendedName>
        <fullName evidence="4">Copper transport protein</fullName>
    </recommendedName>
</protein>
<keyword evidence="2 4" id="KW-1133">Transmembrane helix</keyword>
<proteinExistence type="inferred from homology"/>
<comment type="subcellular location">
    <subcellularLocation>
        <location evidence="4">Membrane</location>
        <topology evidence="4">Multi-pass membrane protein</topology>
    </subcellularLocation>
</comment>
<evidence type="ECO:0000313" key="6">
    <source>
        <dbReference type="Proteomes" id="UP000837857"/>
    </source>
</evidence>
<evidence type="ECO:0000256" key="2">
    <source>
        <dbReference type="ARBA" id="ARBA00022989"/>
    </source>
</evidence>
<keyword evidence="3 4" id="KW-0472">Membrane</keyword>
<keyword evidence="1 4" id="KW-0812">Transmembrane</keyword>
<evidence type="ECO:0000256" key="3">
    <source>
        <dbReference type="ARBA" id="ARBA00023136"/>
    </source>
</evidence>
<keyword evidence="6" id="KW-1185">Reference proteome</keyword>
<evidence type="ECO:0000256" key="4">
    <source>
        <dbReference type="RuleBase" id="RU367022"/>
    </source>
</evidence>
<dbReference type="Proteomes" id="UP000837857">
    <property type="component" value="Chromosome 16"/>
</dbReference>
<evidence type="ECO:0000313" key="5">
    <source>
        <dbReference type="EMBL" id="CAH2044902.1"/>
    </source>
</evidence>
<feature type="transmembrane region" description="Helical" evidence="4">
    <location>
        <begin position="179"/>
        <end position="207"/>
    </location>
</feature>
<dbReference type="Pfam" id="PF04145">
    <property type="entry name" value="Ctr"/>
    <property type="match status" value="1"/>
</dbReference>
<keyword evidence="4" id="KW-0813">Transport</keyword>
<gene>
    <name evidence="5" type="ORF">IPOD504_LOCUS4840</name>
</gene>
<keyword evidence="4" id="KW-0187">Copper transport</keyword>
<dbReference type="PANTHER" id="PTHR12483:SF115">
    <property type="entry name" value="COPPER TRANSPORT PROTEIN"/>
    <property type="match status" value="1"/>
</dbReference>
<keyword evidence="4" id="KW-0186">Copper</keyword>
<reference evidence="5" key="1">
    <citation type="submission" date="2022-03" db="EMBL/GenBank/DDBJ databases">
        <authorList>
            <person name="Martin H S."/>
        </authorList>
    </citation>
    <scope>NUCLEOTIDE SEQUENCE</scope>
</reference>
<name>A0ABN8HZQ4_9NEOP</name>
<sequence length="222" mass="24615">MCLDGESRSCTTAPFRLNNIRPYPGRFRYKLASCTRAKTLDTKMNAAAFKTADTGLHHHHDHDHDHGDDCTSPHAMTFHAGVCQEILFSSWMTTSALELFGSAVAIFLASVLYEGLKYYREALHTRATTATGDSQVNITKNECGNQGPCGGTAVVKYSMFSSGHIIQTLLHIVQSTASYILMLVFMTYNVWLCIALILGLAVGYFFFGWRKSTVVDVTEHCQ</sequence>
<organism evidence="5 6">
    <name type="scientific">Iphiclides podalirius</name>
    <name type="common">scarce swallowtail</name>
    <dbReference type="NCBI Taxonomy" id="110791"/>
    <lineage>
        <taxon>Eukaryota</taxon>
        <taxon>Metazoa</taxon>
        <taxon>Ecdysozoa</taxon>
        <taxon>Arthropoda</taxon>
        <taxon>Hexapoda</taxon>
        <taxon>Insecta</taxon>
        <taxon>Pterygota</taxon>
        <taxon>Neoptera</taxon>
        <taxon>Endopterygota</taxon>
        <taxon>Lepidoptera</taxon>
        <taxon>Glossata</taxon>
        <taxon>Ditrysia</taxon>
        <taxon>Papilionoidea</taxon>
        <taxon>Papilionidae</taxon>
        <taxon>Papilioninae</taxon>
        <taxon>Iphiclides</taxon>
    </lineage>
</organism>
<feature type="non-terminal residue" evidence="5">
    <location>
        <position position="1"/>
    </location>
</feature>
<dbReference type="EMBL" id="OW152828">
    <property type="protein sequence ID" value="CAH2044902.1"/>
    <property type="molecule type" value="Genomic_DNA"/>
</dbReference>
<dbReference type="PANTHER" id="PTHR12483">
    <property type="entry name" value="SOLUTE CARRIER FAMILY 31 COPPER TRANSPORTERS"/>
    <property type="match status" value="1"/>
</dbReference>